<feature type="transmembrane region" description="Helical" evidence="1">
    <location>
        <begin position="12"/>
        <end position="31"/>
    </location>
</feature>
<evidence type="ECO:0008006" key="4">
    <source>
        <dbReference type="Google" id="ProtNLM"/>
    </source>
</evidence>
<evidence type="ECO:0000313" key="2">
    <source>
        <dbReference type="EMBL" id="AOG60843.1"/>
    </source>
</evidence>
<feature type="transmembrane region" description="Helical" evidence="1">
    <location>
        <begin position="116"/>
        <end position="138"/>
    </location>
</feature>
<evidence type="ECO:0000256" key="1">
    <source>
        <dbReference type="SAM" id="Phobius"/>
    </source>
</evidence>
<keyword evidence="1" id="KW-0472">Membrane</keyword>
<protein>
    <recommendedName>
        <fullName evidence="4">Transmembrane protein</fullName>
    </recommendedName>
</protein>
<feature type="transmembrane region" description="Helical" evidence="1">
    <location>
        <begin position="83"/>
        <end position="104"/>
    </location>
</feature>
<dbReference type="AlphaFoldDB" id="A0A1B3SLP5"/>
<name>A0A1B3SLP5_9MOLU</name>
<keyword evidence="1" id="KW-1133">Transmembrane helix</keyword>
<keyword evidence="3" id="KW-1185">Reference proteome</keyword>
<organism evidence="2 3">
    <name type="scientific">Spiroplasma helicoides</name>
    <dbReference type="NCBI Taxonomy" id="216938"/>
    <lineage>
        <taxon>Bacteria</taxon>
        <taxon>Bacillati</taxon>
        <taxon>Mycoplasmatota</taxon>
        <taxon>Mollicutes</taxon>
        <taxon>Entomoplasmatales</taxon>
        <taxon>Spiroplasmataceae</taxon>
        <taxon>Spiroplasma</taxon>
    </lineage>
</organism>
<accession>A0A1B3SLP5</accession>
<feature type="transmembrane region" description="Helical" evidence="1">
    <location>
        <begin position="51"/>
        <end position="71"/>
    </location>
</feature>
<dbReference type="Proteomes" id="UP000094378">
    <property type="component" value="Chromosome"/>
</dbReference>
<evidence type="ECO:0000313" key="3">
    <source>
        <dbReference type="Proteomes" id="UP000094378"/>
    </source>
</evidence>
<reference evidence="2 3" key="1">
    <citation type="submission" date="2016-08" db="EMBL/GenBank/DDBJ databases">
        <title>Complete genome sequence of Spiroplasma helicoides TABS-2 (DSM 22551).</title>
        <authorList>
            <person name="Shen W.-Y."/>
            <person name="Lo W.-S."/>
            <person name="Lai Y.-C."/>
            <person name="Kuo C.-H."/>
        </authorList>
    </citation>
    <scope>NUCLEOTIDE SEQUENCE [LARGE SCALE GENOMIC DNA]</scope>
    <source>
        <strain evidence="2 3">TABS-2</strain>
    </source>
</reference>
<gene>
    <name evidence="2" type="ORF">SHELI_v1c08940</name>
</gene>
<feature type="transmembrane region" description="Helical" evidence="1">
    <location>
        <begin position="159"/>
        <end position="178"/>
    </location>
</feature>
<dbReference type="KEGG" id="shj:SHELI_v1c08940"/>
<proteinExistence type="predicted"/>
<dbReference type="STRING" id="216938.SHELI_v1c08940"/>
<sequence>MRRNKLSSNLIKGFLYFLSAFFQIGFSIFSINNEIKSLANNFNSFDVLVLLFTEFIRFRGIVGVIFVLITLKAIKSSDLLEEDINEIIVWNTINIFGFVLISNLSYQMYQVVSPRIIISDVFIILAIIFITFYILLIWNKVVSQFRKRLKIWKAFFKKAFLLVGLIFSKLLIFIKFIFKKINYKWKQLKYTSSNWVKTRFLKHINIVYGDKLK</sequence>
<dbReference type="EMBL" id="CP017015">
    <property type="protein sequence ID" value="AOG60843.1"/>
    <property type="molecule type" value="Genomic_DNA"/>
</dbReference>
<keyword evidence="1" id="KW-0812">Transmembrane</keyword>